<dbReference type="GO" id="GO:0009307">
    <property type="term" value="P:DNA restriction-modification system"/>
    <property type="evidence" value="ECO:0007669"/>
    <property type="project" value="InterPro"/>
</dbReference>
<dbReference type="RefSeq" id="WP_145447999.1">
    <property type="nucleotide sequence ID" value="NZ_CP037421.1"/>
</dbReference>
<dbReference type="InterPro" id="IPR007560">
    <property type="entry name" value="Restrct_endonuc_IV_Mrr"/>
</dbReference>
<evidence type="ECO:0000259" key="1">
    <source>
        <dbReference type="Pfam" id="PF04471"/>
    </source>
</evidence>
<accession>A0A517Q0H4</accession>
<evidence type="ECO:0000313" key="2">
    <source>
        <dbReference type="EMBL" id="QDT25122.1"/>
    </source>
</evidence>
<name>A0A517Q0H4_9PLAN</name>
<dbReference type="Proteomes" id="UP000315647">
    <property type="component" value="Chromosome"/>
</dbReference>
<dbReference type="InterPro" id="IPR011335">
    <property type="entry name" value="Restrct_endonuc-II-like"/>
</dbReference>
<keyword evidence="2" id="KW-0540">Nuclease</keyword>
<organism evidence="2 3">
    <name type="scientific">Gimesia panareensis</name>
    <dbReference type="NCBI Taxonomy" id="2527978"/>
    <lineage>
        <taxon>Bacteria</taxon>
        <taxon>Pseudomonadati</taxon>
        <taxon>Planctomycetota</taxon>
        <taxon>Planctomycetia</taxon>
        <taxon>Planctomycetales</taxon>
        <taxon>Planctomycetaceae</taxon>
        <taxon>Gimesia</taxon>
    </lineage>
</organism>
<dbReference type="Pfam" id="PF04471">
    <property type="entry name" value="Mrr_cat"/>
    <property type="match status" value="1"/>
</dbReference>
<dbReference type="InterPro" id="IPR011856">
    <property type="entry name" value="tRNA_endonuc-like_dom_sf"/>
</dbReference>
<dbReference type="GO" id="GO:0003677">
    <property type="term" value="F:DNA binding"/>
    <property type="evidence" value="ECO:0007669"/>
    <property type="project" value="InterPro"/>
</dbReference>
<sequence length="195" mass="21955">MTEASDNYERFTHRVIDSLVDYGVEVHRQKTYTGRLSQRDIKVDVSFNYTIAEGANVLFLVECKCYSHRVPVDDVEAFHSKLDDIGAHKGIMVTTVGFQDGAVKTAQGRGIALALLTTEPQKGELTYITNAANDGNEPQKNTAFWQGNYRGPLDNYDGGYRFDSMAQFLGMLCYDALEEQRQRQIAAFEREHGGR</sequence>
<gene>
    <name evidence="2" type="ORF">Enr10x_04160</name>
</gene>
<keyword evidence="2" id="KW-0378">Hydrolase</keyword>
<proteinExistence type="predicted"/>
<reference evidence="2 3" key="1">
    <citation type="submission" date="2019-03" db="EMBL/GenBank/DDBJ databases">
        <title>Deep-cultivation of Planctomycetes and their phenomic and genomic characterization uncovers novel biology.</title>
        <authorList>
            <person name="Wiegand S."/>
            <person name="Jogler M."/>
            <person name="Boedeker C."/>
            <person name="Pinto D."/>
            <person name="Vollmers J."/>
            <person name="Rivas-Marin E."/>
            <person name="Kohn T."/>
            <person name="Peeters S.H."/>
            <person name="Heuer A."/>
            <person name="Rast P."/>
            <person name="Oberbeckmann S."/>
            <person name="Bunk B."/>
            <person name="Jeske O."/>
            <person name="Meyerdierks A."/>
            <person name="Storesund J.E."/>
            <person name="Kallscheuer N."/>
            <person name="Luecker S."/>
            <person name="Lage O.M."/>
            <person name="Pohl T."/>
            <person name="Merkel B.J."/>
            <person name="Hornburger P."/>
            <person name="Mueller R.-W."/>
            <person name="Bruemmer F."/>
            <person name="Labrenz M."/>
            <person name="Spormann A.M."/>
            <person name="Op den Camp H."/>
            <person name="Overmann J."/>
            <person name="Amann R."/>
            <person name="Jetten M.S.M."/>
            <person name="Mascher T."/>
            <person name="Medema M.H."/>
            <person name="Devos D.P."/>
            <person name="Kaster A.-K."/>
            <person name="Ovreas L."/>
            <person name="Rohde M."/>
            <person name="Galperin M.Y."/>
            <person name="Jogler C."/>
        </authorList>
    </citation>
    <scope>NUCLEOTIDE SEQUENCE [LARGE SCALE GENOMIC DNA]</scope>
    <source>
        <strain evidence="2 3">Enr10</strain>
    </source>
</reference>
<evidence type="ECO:0000313" key="3">
    <source>
        <dbReference type="Proteomes" id="UP000315647"/>
    </source>
</evidence>
<dbReference type="Gene3D" id="3.40.1350.10">
    <property type="match status" value="1"/>
</dbReference>
<feature type="domain" description="Restriction endonuclease type IV Mrr" evidence="1">
    <location>
        <begin position="9"/>
        <end position="113"/>
    </location>
</feature>
<dbReference type="EMBL" id="CP037421">
    <property type="protein sequence ID" value="QDT25122.1"/>
    <property type="molecule type" value="Genomic_DNA"/>
</dbReference>
<protein>
    <submittedName>
        <fullName evidence="2">Restriction endonuclease</fullName>
    </submittedName>
</protein>
<dbReference type="SUPFAM" id="SSF52980">
    <property type="entry name" value="Restriction endonuclease-like"/>
    <property type="match status" value="1"/>
</dbReference>
<dbReference type="GO" id="GO:0004519">
    <property type="term" value="F:endonuclease activity"/>
    <property type="evidence" value="ECO:0007669"/>
    <property type="project" value="UniProtKB-KW"/>
</dbReference>
<dbReference type="AlphaFoldDB" id="A0A517Q0H4"/>
<keyword evidence="3" id="KW-1185">Reference proteome</keyword>
<keyword evidence="2" id="KW-0255">Endonuclease</keyword>